<dbReference type="SUPFAM" id="SSF57889">
    <property type="entry name" value="Cysteine-rich domain"/>
    <property type="match status" value="4"/>
</dbReference>
<evidence type="ECO:0000256" key="4">
    <source>
        <dbReference type="ARBA" id="ARBA00022833"/>
    </source>
</evidence>
<keyword evidence="3" id="KW-0863">Zinc-finger</keyword>
<dbReference type="InterPro" id="IPR054483">
    <property type="entry name" value="DC1-like_CT"/>
</dbReference>
<name>A0AAU9RR55_THLAR</name>
<dbReference type="GO" id="GO:0008270">
    <property type="term" value="F:zinc ion binding"/>
    <property type="evidence" value="ECO:0007669"/>
    <property type="project" value="UniProtKB-KW"/>
</dbReference>
<dbReference type="EMBL" id="OU466858">
    <property type="protein sequence ID" value="CAH2046177.1"/>
    <property type="molecule type" value="Genomic_DNA"/>
</dbReference>
<feature type="domain" description="Phorbol-ester/DAG-type" evidence="6">
    <location>
        <begin position="19"/>
        <end position="72"/>
    </location>
</feature>
<accession>A0AAU9RR55</accession>
<evidence type="ECO:0000256" key="5">
    <source>
        <dbReference type="SAM" id="MobiDB-lite"/>
    </source>
</evidence>
<evidence type="ECO:0000256" key="3">
    <source>
        <dbReference type="ARBA" id="ARBA00022771"/>
    </source>
</evidence>
<keyword evidence="4" id="KW-0862">Zinc</keyword>
<keyword evidence="8" id="KW-1185">Reference proteome</keyword>
<evidence type="ECO:0000256" key="2">
    <source>
        <dbReference type="ARBA" id="ARBA00022737"/>
    </source>
</evidence>
<organism evidence="7 8">
    <name type="scientific">Thlaspi arvense</name>
    <name type="common">Field penny-cress</name>
    <dbReference type="NCBI Taxonomy" id="13288"/>
    <lineage>
        <taxon>Eukaryota</taxon>
        <taxon>Viridiplantae</taxon>
        <taxon>Streptophyta</taxon>
        <taxon>Embryophyta</taxon>
        <taxon>Tracheophyta</taxon>
        <taxon>Spermatophyta</taxon>
        <taxon>Magnoliopsida</taxon>
        <taxon>eudicotyledons</taxon>
        <taxon>Gunneridae</taxon>
        <taxon>Pentapetalae</taxon>
        <taxon>rosids</taxon>
        <taxon>malvids</taxon>
        <taxon>Brassicales</taxon>
        <taxon>Brassicaceae</taxon>
        <taxon>Thlaspideae</taxon>
        <taxon>Thlaspi</taxon>
    </lineage>
</organism>
<dbReference type="PANTHER" id="PTHR32410">
    <property type="entry name" value="CYSTEINE/HISTIDINE-RICH C1 DOMAIN FAMILY PROTEIN"/>
    <property type="match status" value="1"/>
</dbReference>
<dbReference type="SMART" id="SM00249">
    <property type="entry name" value="PHD"/>
    <property type="match status" value="4"/>
</dbReference>
<dbReference type="PROSITE" id="PS50081">
    <property type="entry name" value="ZF_DAG_PE_2"/>
    <property type="match status" value="1"/>
</dbReference>
<dbReference type="AlphaFoldDB" id="A0AAU9RR55"/>
<dbReference type="InterPro" id="IPR004146">
    <property type="entry name" value="DC1"/>
</dbReference>
<dbReference type="Pfam" id="PF22926">
    <property type="entry name" value="C1-like_CT"/>
    <property type="match status" value="1"/>
</dbReference>
<evidence type="ECO:0000259" key="6">
    <source>
        <dbReference type="PROSITE" id="PS50081"/>
    </source>
</evidence>
<evidence type="ECO:0000313" key="7">
    <source>
        <dbReference type="EMBL" id="CAH2046177.1"/>
    </source>
</evidence>
<dbReference type="Gene3D" id="3.30.40.10">
    <property type="entry name" value="Zinc/RING finger domain, C3HC4 (zinc finger)"/>
    <property type="match status" value="1"/>
</dbReference>
<gene>
    <name evidence="7" type="ORF">TAV2_LOCUS7030</name>
</gene>
<dbReference type="Pfam" id="PF03107">
    <property type="entry name" value="C1_2"/>
    <property type="match status" value="6"/>
</dbReference>
<evidence type="ECO:0000256" key="1">
    <source>
        <dbReference type="ARBA" id="ARBA00022723"/>
    </source>
</evidence>
<proteinExistence type="predicted"/>
<sequence length="560" mass="65660">MDSKTNPNPICRLSHPAHPHTLSPRTSKETPKSVCSVCSRDMFVWEDDLYYSCTTCDVEFHKDCYSEPKKLIHPYHLQHPLDLIDGKNESEAESNKCTWCGSNPTRYYYRCSICSFCLDVSCSFRFPPLTITNPRSHHHPLSLFPRPLLVPCDACGSVNRSDPSYACFQCNYMVHVSCINLPRVIKLTRHHHRLSYTPYLSPSSWSCRVCHKNVDNKRELEWEPEEPENSENAAPFKKIGDGLIEYFCHEHHLRLEKYKDLEDEDQEHKQCQACALPIDSRDFYNCTQCDFSLHEVCANLPRELDHALHNHKLFLDTSPQEDYDDDMSCSVCQQRFSGFRYKCRDKSCLIRDIFQIHVGCISLPDYFTHKSHEHPLCFPILELRYKEKIICKVCKKHCLLYHLQCSTTCEFDLCYRCATFPSEVRYNHDEHPLSLCYGEETSDGNKYWCDICEKKLDSTEWFYTCNKCCVTIHLDCIFSSSIYMKPGFTFRYITFNVKVLRNNSNTRPICDGCEHRCSAHVCYEVHWYNRYTLVSCSLECLEQRIDGSLKKKIRNRKLSL</sequence>
<dbReference type="Proteomes" id="UP000836841">
    <property type="component" value="Chromosome 2"/>
</dbReference>
<protein>
    <recommendedName>
        <fullName evidence="6">Phorbol-ester/DAG-type domain-containing protein</fullName>
    </recommendedName>
</protein>
<evidence type="ECO:0000313" key="8">
    <source>
        <dbReference type="Proteomes" id="UP000836841"/>
    </source>
</evidence>
<keyword evidence="2" id="KW-0677">Repeat</keyword>
<keyword evidence="1" id="KW-0479">Metal-binding</keyword>
<dbReference type="InterPro" id="IPR013083">
    <property type="entry name" value="Znf_RING/FYVE/PHD"/>
</dbReference>
<dbReference type="InterPro" id="IPR053192">
    <property type="entry name" value="Vacuole_Formation_Reg"/>
</dbReference>
<reference evidence="7 8" key="1">
    <citation type="submission" date="2022-03" db="EMBL/GenBank/DDBJ databases">
        <authorList>
            <person name="Nunn A."/>
            <person name="Chopra R."/>
            <person name="Nunn A."/>
            <person name="Contreras Garrido A."/>
        </authorList>
    </citation>
    <scope>NUCLEOTIDE SEQUENCE [LARGE SCALE GENOMIC DNA]</scope>
</reference>
<dbReference type="PANTHER" id="PTHR32410:SF168">
    <property type="entry name" value="CYSTEINE_HISTIDINE-RICH C1 DOMAIN FAMILY PROTEIN"/>
    <property type="match status" value="1"/>
</dbReference>
<dbReference type="InterPro" id="IPR002219">
    <property type="entry name" value="PKC_DAG/PE"/>
</dbReference>
<dbReference type="InterPro" id="IPR046349">
    <property type="entry name" value="C1-like_sf"/>
</dbReference>
<dbReference type="InterPro" id="IPR001965">
    <property type="entry name" value="Znf_PHD"/>
</dbReference>
<feature type="region of interest" description="Disordered" evidence="5">
    <location>
        <begin position="1"/>
        <end position="30"/>
    </location>
</feature>